<dbReference type="Pfam" id="PF14559">
    <property type="entry name" value="TPR_19"/>
    <property type="match status" value="1"/>
</dbReference>
<dbReference type="PROSITE" id="PS51257">
    <property type="entry name" value="PROKAR_LIPOPROTEIN"/>
    <property type="match status" value="1"/>
</dbReference>
<proteinExistence type="predicted"/>
<dbReference type="Proteomes" id="UP001139031">
    <property type="component" value="Unassembled WGS sequence"/>
</dbReference>
<dbReference type="InterPro" id="IPR021109">
    <property type="entry name" value="Peptidase_aspartic_dom_sf"/>
</dbReference>
<gene>
    <name evidence="2" type="ORF">K7C98_02910</name>
</gene>
<dbReference type="PROSITE" id="PS50005">
    <property type="entry name" value="TPR"/>
    <property type="match status" value="1"/>
</dbReference>
<dbReference type="SUPFAM" id="SSF48452">
    <property type="entry name" value="TPR-like"/>
    <property type="match status" value="1"/>
</dbReference>
<organism evidence="2 3">
    <name type="scientific">Nannocystis pusilla</name>
    <dbReference type="NCBI Taxonomy" id="889268"/>
    <lineage>
        <taxon>Bacteria</taxon>
        <taxon>Pseudomonadati</taxon>
        <taxon>Myxococcota</taxon>
        <taxon>Polyangia</taxon>
        <taxon>Nannocystales</taxon>
        <taxon>Nannocystaceae</taxon>
        <taxon>Nannocystis</taxon>
    </lineage>
</organism>
<protein>
    <submittedName>
        <fullName evidence="2">Tetratricopeptide repeat protein</fullName>
    </submittedName>
</protein>
<reference evidence="2" key="1">
    <citation type="submission" date="2021-08" db="EMBL/GenBank/DDBJ databases">
        <authorList>
            <person name="Stevens D.C."/>
        </authorList>
    </citation>
    <scope>NUCLEOTIDE SEQUENCE</scope>
    <source>
        <strain evidence="2">DSM 53165</strain>
    </source>
</reference>
<keyword evidence="1" id="KW-0802">TPR repeat</keyword>
<dbReference type="EMBL" id="JAIRAU010000001">
    <property type="protein sequence ID" value="MBZ5708193.1"/>
    <property type="molecule type" value="Genomic_DNA"/>
</dbReference>
<dbReference type="InterPro" id="IPR019734">
    <property type="entry name" value="TPR_rpt"/>
</dbReference>
<dbReference type="Gene3D" id="2.40.70.10">
    <property type="entry name" value="Acid Proteases"/>
    <property type="match status" value="1"/>
</dbReference>
<evidence type="ECO:0000256" key="1">
    <source>
        <dbReference type="PROSITE-ProRule" id="PRU00339"/>
    </source>
</evidence>
<dbReference type="SMART" id="SM00028">
    <property type="entry name" value="TPR"/>
    <property type="match status" value="3"/>
</dbReference>
<feature type="repeat" description="TPR" evidence="1">
    <location>
        <begin position="95"/>
        <end position="128"/>
    </location>
</feature>
<dbReference type="Gene3D" id="1.25.40.10">
    <property type="entry name" value="Tetratricopeptide repeat domain"/>
    <property type="match status" value="1"/>
</dbReference>
<dbReference type="InterPro" id="IPR011990">
    <property type="entry name" value="TPR-like_helical_dom_sf"/>
</dbReference>
<keyword evidence="3" id="KW-1185">Reference proteome</keyword>
<comment type="caution">
    <text evidence="2">The sequence shown here is derived from an EMBL/GenBank/DDBJ whole genome shotgun (WGS) entry which is preliminary data.</text>
</comment>
<sequence length="505" mass="53611">MSRDLRTLRQSFRPGLLGLFALTLTTAACGKKGDTTAPGEKGMSVEEADRKRAEAQKAAKADTLVALANKDLASGRWASARDRAKRALEAESKNADAYAVLGAASWRAGDYVGSTKAFKEALELDRKNFGAAVGLGRNYQAAGDHKSAIELQDTILAADQNQIDPLLIKLWSYYAQLDAANAVKTLDAVFKLIEPDNPLLPLLQSHAAFMRPLEGKGELAKVEGAKGTSDLQIDPTQGLKHAGATIGGEYARVLLLELREEARIHKALADQLKLKEIAKIKTFGSDAETSIVLVPEVKFGDLKITNIPAIVDDLSTFGLGETPGLLLGRQVLSKIGAITFDFPNASLELQSAPPTGAPAGAIASPLLLLDLHLFLVPSVPVVLDGSDQQFYAWLGGSYGTALTVAKKNYLKSGHLPRELDPLDDPNAGLKMVYIDQAKLGELGVKGVGGLVLANTPPDGGLAQVVELGGFELGGYINVPLLKNLKVTYALSQGQVYFTPKTPAGK</sequence>
<evidence type="ECO:0000313" key="2">
    <source>
        <dbReference type="EMBL" id="MBZ5708193.1"/>
    </source>
</evidence>
<name>A0ABS7TIY6_9BACT</name>
<evidence type="ECO:0000313" key="3">
    <source>
        <dbReference type="Proteomes" id="UP001139031"/>
    </source>
</evidence>
<accession>A0ABS7TIY6</accession>
<dbReference type="RefSeq" id="WP_224189946.1">
    <property type="nucleotide sequence ID" value="NZ_JAIRAU010000001.1"/>
</dbReference>